<accession>A0A2P6SBG6</accession>
<gene>
    <name evidence="1" type="ORF">RchiOBHm_Chr1g0331081</name>
</gene>
<dbReference type="Gramene" id="PRQ56014">
    <property type="protein sequence ID" value="PRQ56014"/>
    <property type="gene ID" value="RchiOBHm_Chr1g0331081"/>
</dbReference>
<name>A0A2P6SBG6_ROSCH</name>
<sequence length="65" mass="7029">MDGWCHGLVGDGSLRSELGSLGMVFGQEVIGNELSSLGSDLGWEVMQIQFWTLPIYRGALVGFPN</sequence>
<protein>
    <submittedName>
        <fullName evidence="1">Uncharacterized protein</fullName>
    </submittedName>
</protein>
<keyword evidence="2" id="KW-1185">Reference proteome</keyword>
<comment type="caution">
    <text evidence="1">The sequence shown here is derived from an EMBL/GenBank/DDBJ whole genome shotgun (WGS) entry which is preliminary data.</text>
</comment>
<organism evidence="1 2">
    <name type="scientific">Rosa chinensis</name>
    <name type="common">China rose</name>
    <dbReference type="NCBI Taxonomy" id="74649"/>
    <lineage>
        <taxon>Eukaryota</taxon>
        <taxon>Viridiplantae</taxon>
        <taxon>Streptophyta</taxon>
        <taxon>Embryophyta</taxon>
        <taxon>Tracheophyta</taxon>
        <taxon>Spermatophyta</taxon>
        <taxon>Magnoliopsida</taxon>
        <taxon>eudicotyledons</taxon>
        <taxon>Gunneridae</taxon>
        <taxon>Pentapetalae</taxon>
        <taxon>rosids</taxon>
        <taxon>fabids</taxon>
        <taxon>Rosales</taxon>
        <taxon>Rosaceae</taxon>
        <taxon>Rosoideae</taxon>
        <taxon>Rosoideae incertae sedis</taxon>
        <taxon>Rosa</taxon>
    </lineage>
</organism>
<dbReference type="AlphaFoldDB" id="A0A2P6SBG6"/>
<proteinExistence type="predicted"/>
<evidence type="ECO:0000313" key="2">
    <source>
        <dbReference type="Proteomes" id="UP000238479"/>
    </source>
</evidence>
<dbReference type="Proteomes" id="UP000238479">
    <property type="component" value="Chromosome 1"/>
</dbReference>
<evidence type="ECO:0000313" key="1">
    <source>
        <dbReference type="EMBL" id="PRQ56014.1"/>
    </source>
</evidence>
<reference evidence="1 2" key="1">
    <citation type="journal article" date="2018" name="Nat. Genet.">
        <title>The Rosa genome provides new insights in the design of modern roses.</title>
        <authorList>
            <person name="Bendahmane M."/>
        </authorList>
    </citation>
    <scope>NUCLEOTIDE SEQUENCE [LARGE SCALE GENOMIC DNA]</scope>
    <source>
        <strain evidence="2">cv. Old Blush</strain>
    </source>
</reference>
<dbReference type="EMBL" id="PDCK01000039">
    <property type="protein sequence ID" value="PRQ56014.1"/>
    <property type="molecule type" value="Genomic_DNA"/>
</dbReference>